<evidence type="ECO:0000313" key="3">
    <source>
        <dbReference type="Proteomes" id="UP000499080"/>
    </source>
</evidence>
<accession>A0A4Y2UMD3</accession>
<gene>
    <name evidence="2" type="ORF">AVEN_133619_1</name>
    <name evidence="1" type="ORF">AVEN_31585_1</name>
</gene>
<comment type="caution">
    <text evidence="2">The sequence shown here is derived from an EMBL/GenBank/DDBJ whole genome shotgun (WGS) entry which is preliminary data.</text>
</comment>
<proteinExistence type="predicted"/>
<reference evidence="2 3" key="1">
    <citation type="journal article" date="2019" name="Sci. Rep.">
        <title>Orb-weaving spider Araneus ventricosus genome elucidates the spidroin gene catalogue.</title>
        <authorList>
            <person name="Kono N."/>
            <person name="Nakamura H."/>
            <person name="Ohtoshi R."/>
            <person name="Moran D.A.P."/>
            <person name="Shinohara A."/>
            <person name="Yoshida Y."/>
            <person name="Fujiwara M."/>
            <person name="Mori M."/>
            <person name="Tomita M."/>
            <person name="Arakawa K."/>
        </authorList>
    </citation>
    <scope>NUCLEOTIDE SEQUENCE [LARGE SCALE GENOMIC DNA]</scope>
</reference>
<organism evidence="2 3">
    <name type="scientific">Araneus ventricosus</name>
    <name type="common">Orbweaver spider</name>
    <name type="synonym">Epeira ventricosa</name>
    <dbReference type="NCBI Taxonomy" id="182803"/>
    <lineage>
        <taxon>Eukaryota</taxon>
        <taxon>Metazoa</taxon>
        <taxon>Ecdysozoa</taxon>
        <taxon>Arthropoda</taxon>
        <taxon>Chelicerata</taxon>
        <taxon>Arachnida</taxon>
        <taxon>Araneae</taxon>
        <taxon>Araneomorphae</taxon>
        <taxon>Entelegynae</taxon>
        <taxon>Araneoidea</taxon>
        <taxon>Araneidae</taxon>
        <taxon>Araneus</taxon>
    </lineage>
</organism>
<keyword evidence="3" id="KW-1185">Reference proteome</keyword>
<dbReference type="OrthoDB" id="6617942at2759"/>
<sequence>MDISDDGRYKVEKNLLVLQEPGNVHLRHVLPISGSAQSIKTALLDFFTDQNIDFSKFVVVACDGTAVNTEHSGGVVCLLEWEIDRPLQWVVYQLHSNEFPLRYLIEHLDEPITGPQGFSWPIGLDAAWWKTSINVLSQKDALLMKTPQLTSHFLE</sequence>
<name>A0A4Y2UMD3_ARAVE</name>
<evidence type="ECO:0000313" key="2">
    <source>
        <dbReference type="EMBL" id="GBO12720.1"/>
    </source>
</evidence>
<protein>
    <recommendedName>
        <fullName evidence="4">DUF4371 domain-containing protein</fullName>
    </recommendedName>
</protein>
<evidence type="ECO:0008006" key="4">
    <source>
        <dbReference type="Google" id="ProtNLM"/>
    </source>
</evidence>
<dbReference type="AlphaFoldDB" id="A0A4Y2UMD3"/>
<dbReference type="Proteomes" id="UP000499080">
    <property type="component" value="Unassembled WGS sequence"/>
</dbReference>
<dbReference type="EMBL" id="BGPR01037072">
    <property type="protein sequence ID" value="GBO12585.1"/>
    <property type="molecule type" value="Genomic_DNA"/>
</dbReference>
<evidence type="ECO:0000313" key="1">
    <source>
        <dbReference type="EMBL" id="GBO12585.1"/>
    </source>
</evidence>
<dbReference type="EMBL" id="BGPR01037180">
    <property type="protein sequence ID" value="GBO12720.1"/>
    <property type="molecule type" value="Genomic_DNA"/>
</dbReference>